<accession>A0ACC2UY91</accession>
<proteinExistence type="predicted"/>
<comment type="caution">
    <text evidence="1">The sequence shown here is derived from an EMBL/GenBank/DDBJ whole genome shotgun (WGS) entry which is preliminary data.</text>
</comment>
<organism evidence="1 2">
    <name type="scientific">Naganishia cerealis</name>
    <dbReference type="NCBI Taxonomy" id="610337"/>
    <lineage>
        <taxon>Eukaryota</taxon>
        <taxon>Fungi</taxon>
        <taxon>Dikarya</taxon>
        <taxon>Basidiomycota</taxon>
        <taxon>Agaricomycotina</taxon>
        <taxon>Tremellomycetes</taxon>
        <taxon>Filobasidiales</taxon>
        <taxon>Filobasidiaceae</taxon>
        <taxon>Naganishia</taxon>
    </lineage>
</organism>
<evidence type="ECO:0000313" key="1">
    <source>
        <dbReference type="EMBL" id="KAJ9091635.1"/>
    </source>
</evidence>
<sequence>MTTIRIYIQGPENLRAFGRAVAKSKLEVISFNTNPLSSSGLDEFLEGLAETGSDSEEQSKLRDMQGDDRVRISRQPPSRSQSRSRWPSSPTATQGHHLKQLHLSSCPLGIEGARGIADFISHPERSANLNVITLNDCELGLRGLNIVTRAAEMWNFTLLVMETHLNFTIASEVDPYQRIIQGQHFPPELQEELDALAGDERIVDQGITFANNTQLDRTRFRRPSRPIDKDKFSLARFLETLATSPVIDDSTLQPSPSEGIRRALRYRLSARESEIIRRNSLIRERGQKTALRALPVARVLLTARLPSPSDVGSEIMNSLMQKTESHSLARPATLQSEMPLDSPSPHRRFPLMDLPFDVIPNIIQQSTDSPDALSDFQWESLYRYAESRDTLHAEIQKLASSQIGRRETFVISTNSNMAVMGSGLSNLRPGPGHPGRSDWLKSLAFGLTTQGKLMPQEEKGVIIAILEEIGCNTWDWREQPDHA</sequence>
<keyword evidence="2" id="KW-1185">Reference proteome</keyword>
<reference evidence="1" key="1">
    <citation type="submission" date="2023-04" db="EMBL/GenBank/DDBJ databases">
        <title>Draft Genome sequencing of Naganishia species isolated from polar environments using Oxford Nanopore Technology.</title>
        <authorList>
            <person name="Leo P."/>
            <person name="Venkateswaran K."/>
        </authorList>
    </citation>
    <scope>NUCLEOTIDE SEQUENCE</scope>
    <source>
        <strain evidence="1">MNA-CCFEE 5261</strain>
    </source>
</reference>
<dbReference type="EMBL" id="JASBWR010000146">
    <property type="protein sequence ID" value="KAJ9091635.1"/>
    <property type="molecule type" value="Genomic_DNA"/>
</dbReference>
<name>A0ACC2UY91_9TREE</name>
<protein>
    <submittedName>
        <fullName evidence="1">Uncharacterized protein</fullName>
    </submittedName>
</protein>
<dbReference type="Proteomes" id="UP001241377">
    <property type="component" value="Unassembled WGS sequence"/>
</dbReference>
<gene>
    <name evidence="1" type="ORF">QFC19_009005</name>
</gene>
<evidence type="ECO:0000313" key="2">
    <source>
        <dbReference type="Proteomes" id="UP001241377"/>
    </source>
</evidence>